<comment type="cofactor">
    <cofactor evidence="1">
        <name>Mg(2+)</name>
        <dbReference type="ChEBI" id="CHEBI:18420"/>
    </cofactor>
</comment>
<keyword evidence="5" id="KW-1185">Reference proteome</keyword>
<dbReference type="Pfam" id="PF00293">
    <property type="entry name" value="NUDIX"/>
    <property type="match status" value="1"/>
</dbReference>
<dbReference type="RefSeq" id="WP_209628649.1">
    <property type="nucleotide sequence ID" value="NZ_PRDG01000005.1"/>
</dbReference>
<dbReference type="CDD" id="cd18875">
    <property type="entry name" value="NUDIX_Hydrolase"/>
    <property type="match status" value="1"/>
</dbReference>
<dbReference type="InterPro" id="IPR000086">
    <property type="entry name" value="NUDIX_hydrolase_dom"/>
</dbReference>
<evidence type="ECO:0000313" key="5">
    <source>
        <dbReference type="Proteomes" id="UP001519296"/>
    </source>
</evidence>
<dbReference type="Gene3D" id="3.90.79.10">
    <property type="entry name" value="Nucleoside Triphosphate Pyrophosphohydrolase"/>
    <property type="match status" value="1"/>
</dbReference>
<gene>
    <name evidence="4" type="ORF">C4K46_08830</name>
</gene>
<dbReference type="PANTHER" id="PTHR43046">
    <property type="entry name" value="GDP-MANNOSE MANNOSYL HYDROLASE"/>
    <property type="match status" value="1"/>
</dbReference>
<dbReference type="PROSITE" id="PS51462">
    <property type="entry name" value="NUDIX"/>
    <property type="match status" value="1"/>
</dbReference>
<evidence type="ECO:0000256" key="1">
    <source>
        <dbReference type="ARBA" id="ARBA00001946"/>
    </source>
</evidence>
<dbReference type="SUPFAM" id="SSF55811">
    <property type="entry name" value="Nudix"/>
    <property type="match status" value="1"/>
</dbReference>
<dbReference type="GO" id="GO:0016787">
    <property type="term" value="F:hydrolase activity"/>
    <property type="evidence" value="ECO:0007669"/>
    <property type="project" value="UniProtKB-KW"/>
</dbReference>
<dbReference type="InterPro" id="IPR015797">
    <property type="entry name" value="NUDIX_hydrolase-like_dom_sf"/>
</dbReference>
<dbReference type="Proteomes" id="UP001519296">
    <property type="component" value="Unassembled WGS sequence"/>
</dbReference>
<reference evidence="4 5" key="1">
    <citation type="submission" date="2018-02" db="EMBL/GenBank/DDBJ databases">
        <title>Draft genome sequence of Streptococcus oricebi CCUG 70868T type strain.</title>
        <authorList>
            <person name="Mendez V."/>
            <person name="Salva-Serra F."/>
            <person name="Jaen-Luchoro D."/>
            <person name="Gonzales-Siles L."/>
            <person name="Karlsson R."/>
            <person name="Engstrom-Jakobsson H."/>
            <person name="Busquets A."/>
            <person name="Gomila M."/>
            <person name="Pineiro-Iglesias B."/>
            <person name="Bennasar-Figueras A."/>
            <person name="Seeger M."/>
            <person name="Moore E."/>
        </authorList>
    </citation>
    <scope>NUCLEOTIDE SEQUENCE [LARGE SCALE GENOMIC DNA]</scope>
    <source>
        <strain evidence="4 5">CCUG 70868</strain>
    </source>
</reference>
<evidence type="ECO:0000256" key="2">
    <source>
        <dbReference type="ARBA" id="ARBA00022801"/>
    </source>
</evidence>
<sequence length="152" mass="17785">MERAERVVLCNMCMIENELTNQVVLQHRTKKDWQGWAFPGGHLESGESLQESVIREVLEETGLEISNPQLTGIKHWEKDGIHYLVFHYKAGEFQGQLRSSSEGEVRWFAKNQLAELDLAYDMLRSLEMMDNPAISELFYREKIDGDWTKEFF</sequence>
<name>A0ABS5B6C2_9STRE</name>
<keyword evidence="2 4" id="KW-0378">Hydrolase</keyword>
<feature type="domain" description="Nudix hydrolase" evidence="3">
    <location>
        <begin position="6"/>
        <end position="130"/>
    </location>
</feature>
<accession>A0ABS5B6C2</accession>
<protein>
    <submittedName>
        <fullName evidence="4">NUDIX hydrolase</fullName>
    </submittedName>
</protein>
<dbReference type="InterPro" id="IPR020476">
    <property type="entry name" value="Nudix_hydrolase"/>
</dbReference>
<proteinExistence type="predicted"/>
<evidence type="ECO:0000259" key="3">
    <source>
        <dbReference type="PROSITE" id="PS51462"/>
    </source>
</evidence>
<evidence type="ECO:0000313" key="4">
    <source>
        <dbReference type="EMBL" id="MBP2624041.1"/>
    </source>
</evidence>
<organism evidence="4 5">
    <name type="scientific">Streptococcus oricebi</name>
    <dbReference type="NCBI Taxonomy" id="1547447"/>
    <lineage>
        <taxon>Bacteria</taxon>
        <taxon>Bacillati</taxon>
        <taxon>Bacillota</taxon>
        <taxon>Bacilli</taxon>
        <taxon>Lactobacillales</taxon>
        <taxon>Streptococcaceae</taxon>
        <taxon>Streptococcus</taxon>
    </lineage>
</organism>
<dbReference type="PRINTS" id="PR00502">
    <property type="entry name" value="NUDIXFAMILY"/>
</dbReference>
<dbReference type="EMBL" id="PRDG01000005">
    <property type="protein sequence ID" value="MBP2624041.1"/>
    <property type="molecule type" value="Genomic_DNA"/>
</dbReference>
<dbReference type="PANTHER" id="PTHR43046:SF14">
    <property type="entry name" value="MUTT_NUDIX FAMILY PROTEIN"/>
    <property type="match status" value="1"/>
</dbReference>
<comment type="caution">
    <text evidence="4">The sequence shown here is derived from an EMBL/GenBank/DDBJ whole genome shotgun (WGS) entry which is preliminary data.</text>
</comment>